<dbReference type="SUPFAM" id="SSF51735">
    <property type="entry name" value="NAD(P)-binding Rossmann-fold domains"/>
    <property type="match status" value="1"/>
</dbReference>
<dbReference type="FunFam" id="3.40.50.720:FF:000084">
    <property type="entry name" value="Short-chain dehydrogenase reductase"/>
    <property type="match status" value="1"/>
</dbReference>
<evidence type="ECO:0000313" key="6">
    <source>
        <dbReference type="Proteomes" id="UP000053599"/>
    </source>
</evidence>
<dbReference type="Proteomes" id="UP000053599">
    <property type="component" value="Unassembled WGS sequence"/>
</dbReference>
<dbReference type="AlphaFoldDB" id="A0A0D1YEB6"/>
<evidence type="ECO:0000256" key="4">
    <source>
        <dbReference type="RuleBase" id="RU000363"/>
    </source>
</evidence>
<dbReference type="InterPro" id="IPR036291">
    <property type="entry name" value="NAD(P)-bd_dom_sf"/>
</dbReference>
<dbReference type="PRINTS" id="PR00080">
    <property type="entry name" value="SDRFAMILY"/>
</dbReference>
<dbReference type="HOGENOM" id="CLU_010194_1_0_1"/>
<dbReference type="Pfam" id="PF00106">
    <property type="entry name" value="adh_short"/>
    <property type="match status" value="1"/>
</dbReference>
<keyword evidence="3" id="KW-0560">Oxidoreductase</keyword>
<organism evidence="5 6">
    <name type="scientific">Exophiala sideris</name>
    <dbReference type="NCBI Taxonomy" id="1016849"/>
    <lineage>
        <taxon>Eukaryota</taxon>
        <taxon>Fungi</taxon>
        <taxon>Dikarya</taxon>
        <taxon>Ascomycota</taxon>
        <taxon>Pezizomycotina</taxon>
        <taxon>Eurotiomycetes</taxon>
        <taxon>Chaetothyriomycetidae</taxon>
        <taxon>Chaetothyriales</taxon>
        <taxon>Herpotrichiellaceae</taxon>
        <taxon>Exophiala</taxon>
    </lineage>
</organism>
<dbReference type="STRING" id="1016849.A0A0D1YEB6"/>
<keyword evidence="2" id="KW-0521">NADP</keyword>
<dbReference type="PANTHER" id="PTHR24321">
    <property type="entry name" value="DEHYDROGENASES, SHORT CHAIN"/>
    <property type="match status" value="1"/>
</dbReference>
<dbReference type="PRINTS" id="PR00081">
    <property type="entry name" value="GDHRDH"/>
</dbReference>
<reference evidence="5 6" key="1">
    <citation type="submission" date="2015-01" db="EMBL/GenBank/DDBJ databases">
        <title>The Genome Sequence of Exophiala sideris CBS121828.</title>
        <authorList>
            <consortium name="The Broad Institute Genomics Platform"/>
            <person name="Cuomo C."/>
            <person name="de Hoog S."/>
            <person name="Gorbushina A."/>
            <person name="Stielow B."/>
            <person name="Teixiera M."/>
            <person name="Abouelleil A."/>
            <person name="Chapman S.B."/>
            <person name="Priest M."/>
            <person name="Young S.K."/>
            <person name="Wortman J."/>
            <person name="Nusbaum C."/>
            <person name="Birren B."/>
        </authorList>
    </citation>
    <scope>NUCLEOTIDE SEQUENCE [LARGE SCALE GENOMIC DNA]</scope>
    <source>
        <strain evidence="5 6">CBS 121828</strain>
    </source>
</reference>
<dbReference type="CDD" id="cd05233">
    <property type="entry name" value="SDR_c"/>
    <property type="match status" value="1"/>
</dbReference>
<gene>
    <name evidence="5" type="ORF">PV11_03497</name>
</gene>
<dbReference type="GO" id="GO:0016491">
    <property type="term" value="F:oxidoreductase activity"/>
    <property type="evidence" value="ECO:0007669"/>
    <property type="project" value="UniProtKB-KW"/>
</dbReference>
<evidence type="ECO:0000313" key="5">
    <source>
        <dbReference type="EMBL" id="KIV81302.1"/>
    </source>
</evidence>
<dbReference type="EMBL" id="KN846952">
    <property type="protein sequence ID" value="KIV81302.1"/>
    <property type="molecule type" value="Genomic_DNA"/>
</dbReference>
<sequence>MISDLKNKVSTKITSLERASLNGSGLKLTVVPKVVIVTGAASGIGLATAESFVNAGAKVFGCDINPAPSALASHENFEYLKINLTNETAGDDVVKGCLARFGDKIDGLLNVAGIMDTNNSVDTLQDAVWDKTIAINLTSPVKLMRAVVPVMKKHGGGSIVNVASKAGTSGAIAGVAYTASKHGLVGATKNVAWRFKNDGIRCNAICPGGSISMDDMDQDAYAAIKPVHELHTVWHTGQSSAPPQLLANVLLFLVSDMSAEMSGAIIPVDHAWSTI</sequence>
<evidence type="ECO:0000256" key="3">
    <source>
        <dbReference type="ARBA" id="ARBA00023002"/>
    </source>
</evidence>
<dbReference type="OrthoDB" id="37659at2759"/>
<evidence type="ECO:0000256" key="1">
    <source>
        <dbReference type="ARBA" id="ARBA00006484"/>
    </source>
</evidence>
<dbReference type="InterPro" id="IPR002347">
    <property type="entry name" value="SDR_fam"/>
</dbReference>
<comment type="similarity">
    <text evidence="1 4">Belongs to the short-chain dehydrogenases/reductases (SDR) family.</text>
</comment>
<protein>
    <submittedName>
        <fullName evidence="5">Uncharacterized protein</fullName>
    </submittedName>
</protein>
<dbReference type="Gene3D" id="3.40.50.720">
    <property type="entry name" value="NAD(P)-binding Rossmann-like Domain"/>
    <property type="match status" value="1"/>
</dbReference>
<evidence type="ECO:0000256" key="2">
    <source>
        <dbReference type="ARBA" id="ARBA00022857"/>
    </source>
</evidence>
<dbReference type="PANTHER" id="PTHR24321:SF8">
    <property type="entry name" value="ESTRADIOL 17-BETA-DEHYDROGENASE 8-RELATED"/>
    <property type="match status" value="1"/>
</dbReference>
<proteinExistence type="inferred from homology"/>
<name>A0A0D1YEB6_9EURO</name>
<accession>A0A0D1YEB6</accession>